<reference evidence="1" key="1">
    <citation type="submission" date="2024-07" db="EMBL/GenBank/DDBJ databases">
        <authorList>
            <person name="Bringhurst R.M."/>
            <person name="Homer T.E."/>
        </authorList>
    </citation>
    <scope>NUCLEOTIDE SEQUENCE</scope>
</reference>
<accession>A0AB39CEA4</accession>
<sequence>MKKIKDHEHKPWCTWCKAQGKEVAALWRQSAHGGTWACYDHQKDLQEREKKMAKEDSYMTEADYQTWGRL</sequence>
<name>A0AB39CEA4_9VIRU</name>
<dbReference type="EMBL" id="PQ015379">
    <property type="protein sequence ID" value="XDJ15287.1"/>
    <property type="molecule type" value="Genomic_DNA"/>
</dbReference>
<evidence type="ECO:0000313" key="1">
    <source>
        <dbReference type="EMBL" id="XDJ15287.1"/>
    </source>
</evidence>
<protein>
    <submittedName>
        <fullName evidence="1">Uncharacterized protein</fullName>
    </submittedName>
</protein>
<organism evidence="1">
    <name type="scientific">Pseudomonas phage HRDY3</name>
    <dbReference type="NCBI Taxonomy" id="3236930"/>
    <lineage>
        <taxon>Viruses</taxon>
    </lineage>
</organism>
<proteinExistence type="predicted"/>